<reference evidence="7 8" key="1">
    <citation type="submission" date="2016-01" db="EMBL/GenBank/DDBJ databases">
        <title>Highly variable Streptococcus oralis are common among viridans streptococci isolated from primates.</title>
        <authorList>
            <person name="Denapaite D."/>
            <person name="Rieger M."/>
            <person name="Koendgen S."/>
            <person name="Brueckner R."/>
            <person name="Ochigava I."/>
            <person name="Kappeler P."/>
            <person name="Maetz-Rensing K."/>
            <person name="Leendertz F."/>
            <person name="Hakenbeck R."/>
        </authorList>
    </citation>
    <scope>NUCLEOTIDE SEQUENCE [LARGE SCALE GENOMIC DNA]</scope>
    <source>
        <strain evidence="7 8">DD14</strain>
    </source>
</reference>
<organism evidence="7 8">
    <name type="scientific">Streptococcus oralis</name>
    <dbReference type="NCBI Taxonomy" id="1303"/>
    <lineage>
        <taxon>Bacteria</taxon>
        <taxon>Bacillati</taxon>
        <taxon>Bacillota</taxon>
        <taxon>Bacilli</taxon>
        <taxon>Lactobacillales</taxon>
        <taxon>Streptococcaceae</taxon>
        <taxon>Streptococcus</taxon>
    </lineage>
</organism>
<evidence type="ECO:0000313" key="8">
    <source>
        <dbReference type="Proteomes" id="UP000070497"/>
    </source>
</evidence>
<dbReference type="InterPro" id="IPR010998">
    <property type="entry name" value="Integrase_recombinase_N"/>
</dbReference>
<dbReference type="CDD" id="cd01189">
    <property type="entry name" value="INT_ICEBs1_C_like"/>
    <property type="match status" value="1"/>
</dbReference>
<evidence type="ECO:0000259" key="5">
    <source>
        <dbReference type="PROSITE" id="PS51898"/>
    </source>
</evidence>
<dbReference type="InterPro" id="IPR013762">
    <property type="entry name" value="Integrase-like_cat_sf"/>
</dbReference>
<dbReference type="InterPro" id="IPR002104">
    <property type="entry name" value="Integrase_catalytic"/>
</dbReference>
<feature type="domain" description="Core-binding (CB)" evidence="6">
    <location>
        <begin position="59"/>
        <end position="141"/>
    </location>
</feature>
<dbReference type="PANTHER" id="PTHR30349:SF64">
    <property type="entry name" value="PROPHAGE INTEGRASE INTD-RELATED"/>
    <property type="match status" value="1"/>
</dbReference>
<dbReference type="EMBL" id="LQRI01000090">
    <property type="protein sequence ID" value="KXT83436.1"/>
    <property type="molecule type" value="Genomic_DNA"/>
</dbReference>
<dbReference type="GO" id="GO:0006310">
    <property type="term" value="P:DNA recombination"/>
    <property type="evidence" value="ECO:0007669"/>
    <property type="project" value="UniProtKB-KW"/>
</dbReference>
<protein>
    <submittedName>
        <fullName evidence="7">Integrase</fullName>
    </submittedName>
</protein>
<dbReference type="GO" id="GO:0003677">
    <property type="term" value="F:DNA binding"/>
    <property type="evidence" value="ECO:0007669"/>
    <property type="project" value="UniProtKB-UniRule"/>
</dbReference>
<feature type="domain" description="Tyr recombinase" evidence="5">
    <location>
        <begin position="165"/>
        <end position="368"/>
    </location>
</feature>
<dbReference type="InterPro" id="IPR011010">
    <property type="entry name" value="DNA_brk_join_enz"/>
</dbReference>
<dbReference type="Proteomes" id="UP000070497">
    <property type="component" value="Unassembled WGS sequence"/>
</dbReference>
<evidence type="ECO:0000256" key="4">
    <source>
        <dbReference type="PROSITE-ProRule" id="PRU01248"/>
    </source>
</evidence>
<dbReference type="Gene3D" id="1.10.443.10">
    <property type="entry name" value="Intergrase catalytic core"/>
    <property type="match status" value="1"/>
</dbReference>
<dbReference type="InterPro" id="IPR050090">
    <property type="entry name" value="Tyrosine_recombinase_XerCD"/>
</dbReference>
<dbReference type="RefSeq" id="WP_061417935.1">
    <property type="nucleotide sequence ID" value="NZ_KQ969337.1"/>
</dbReference>
<dbReference type="PATRIC" id="fig|1303.77.peg.566"/>
<dbReference type="GO" id="GO:0015074">
    <property type="term" value="P:DNA integration"/>
    <property type="evidence" value="ECO:0007669"/>
    <property type="project" value="InterPro"/>
</dbReference>
<keyword evidence="2 4" id="KW-0238">DNA-binding</keyword>
<evidence type="ECO:0000259" key="6">
    <source>
        <dbReference type="PROSITE" id="PS51900"/>
    </source>
</evidence>
<accession>A0A139P5B2</accession>
<evidence type="ECO:0000256" key="1">
    <source>
        <dbReference type="ARBA" id="ARBA00008857"/>
    </source>
</evidence>
<dbReference type="PROSITE" id="PS51898">
    <property type="entry name" value="TYR_RECOMBINASE"/>
    <property type="match status" value="1"/>
</dbReference>
<dbReference type="PROSITE" id="PS51900">
    <property type="entry name" value="CB"/>
    <property type="match status" value="1"/>
</dbReference>
<dbReference type="AlphaFoldDB" id="A0A139P5B2"/>
<evidence type="ECO:0000256" key="3">
    <source>
        <dbReference type="ARBA" id="ARBA00023172"/>
    </source>
</evidence>
<sequence length="376" mass="44197">MAISYRQRGKKKTWDYRIFDKNKKVVASNSGFQTKKEAILEASKIELELLNGNVIDSNISLYQLWQKWYNLQIVPLNKSQGTIAHHKHRGKLILDYFKDKSATNINFSEYQEFINEYAKRVGKDTVRRLNAEIRKVIQFAKKDKLSIIDFTDGVVITGQASRKIKKDKAITSSEDYHKLLKEVKHNIEQKFNIIDYLLFTQLKTGLRFGEVLGLTWDCVLNETQEVKTYRRYDPRKQEWRPPKTETSIRTIPVDIETLNVLKQLKKIQNRDIEQTNIKNKENHIFFDLYTVVPTNHEVNKRLREHLKKLKLNPMDLSATGIRHTYASIMLSYGIDIWVIASNMGHKDITQITQTYGHLIKEKEESENKRVRELLSQ</sequence>
<dbReference type="InterPro" id="IPR044068">
    <property type="entry name" value="CB"/>
</dbReference>
<comment type="similarity">
    <text evidence="1">Belongs to the 'phage' integrase family.</text>
</comment>
<comment type="caution">
    <text evidence="7">The sequence shown here is derived from an EMBL/GenBank/DDBJ whole genome shotgun (WGS) entry which is preliminary data.</text>
</comment>
<keyword evidence="3" id="KW-0233">DNA recombination</keyword>
<name>A0A139P5B2_STROR</name>
<evidence type="ECO:0000313" key="7">
    <source>
        <dbReference type="EMBL" id="KXT83436.1"/>
    </source>
</evidence>
<gene>
    <name evidence="7" type="ORF">SORDD14_00488</name>
</gene>
<dbReference type="Pfam" id="PF00589">
    <property type="entry name" value="Phage_integrase"/>
    <property type="match status" value="1"/>
</dbReference>
<proteinExistence type="inferred from homology"/>
<evidence type="ECO:0000256" key="2">
    <source>
        <dbReference type="ARBA" id="ARBA00023125"/>
    </source>
</evidence>
<dbReference type="SUPFAM" id="SSF56349">
    <property type="entry name" value="DNA breaking-rejoining enzymes"/>
    <property type="match status" value="1"/>
</dbReference>
<dbReference type="PANTHER" id="PTHR30349">
    <property type="entry name" value="PHAGE INTEGRASE-RELATED"/>
    <property type="match status" value="1"/>
</dbReference>
<dbReference type="Gene3D" id="1.10.150.130">
    <property type="match status" value="1"/>
</dbReference>